<feature type="transmembrane region" description="Helical" evidence="5">
    <location>
        <begin position="409"/>
        <end position="437"/>
    </location>
</feature>
<dbReference type="Proteomes" id="UP001642484">
    <property type="component" value="Unassembled WGS sequence"/>
</dbReference>
<feature type="transmembrane region" description="Helical" evidence="5">
    <location>
        <begin position="49"/>
        <end position="69"/>
    </location>
</feature>
<dbReference type="PANTHER" id="PTHR23510">
    <property type="entry name" value="INNER MEMBRANE TRANSPORT PROTEIN YAJR"/>
    <property type="match status" value="1"/>
</dbReference>
<reference evidence="6 7" key="1">
    <citation type="submission" date="2024-02" db="EMBL/GenBank/DDBJ databases">
        <authorList>
            <person name="Chen Y."/>
            <person name="Shah S."/>
            <person name="Dougan E. K."/>
            <person name="Thang M."/>
            <person name="Chan C."/>
        </authorList>
    </citation>
    <scope>NUCLEOTIDE SEQUENCE [LARGE SCALE GENOMIC DNA]</scope>
</reference>
<feature type="transmembrane region" description="Helical" evidence="5">
    <location>
        <begin position="289"/>
        <end position="315"/>
    </location>
</feature>
<evidence type="ECO:0000256" key="1">
    <source>
        <dbReference type="ARBA" id="ARBA00004141"/>
    </source>
</evidence>
<sequence length="447" mass="48002">MAVTCTETIAPAQAISFGEATGEGVQREANSEDSAPAAQERMPPSMSLALVYVLIVLLVLNTEIVVPTADDYAKRLGASESFSGLVIALTPFWQGILGVPLNYAMLRCGISIKSMIIIMAAGSVAGNVLYALAGLMQSKCTILISRAMIGICQCQLAGPIYIARSVGVKRRTKVMFVFSSLTGVALCGAPLIASLLEIFVKELRIGDLLLNSDTMPGWFMAVVYFIYMLLIVFCFEDSSRDETSLSPNLLEEGESCWKPGLWVCLFASFLSTTTKTMCVVFFVKLSEQTWGLSISSTGFALAGAMALVTAGSFANSAVTTYVEDRRGLLIGCLCAAISAVLTFHFGDSWNTTSTIIFMLGFLLMQSFFCVVKNYGYALVPKIVPPQWKDRTTTANSVALQLGRGLGAQLGAVMSITGFAASQVLSYFLLAGLVAVFSKELRQHEKAM</sequence>
<dbReference type="InterPro" id="IPR011701">
    <property type="entry name" value="MFS"/>
</dbReference>
<dbReference type="EMBL" id="CAXAMN010004891">
    <property type="protein sequence ID" value="CAK9011374.1"/>
    <property type="molecule type" value="Genomic_DNA"/>
</dbReference>
<keyword evidence="3 5" id="KW-1133">Transmembrane helix</keyword>
<comment type="subcellular location">
    <subcellularLocation>
        <location evidence="1">Membrane</location>
        <topology evidence="1">Multi-pass membrane protein</topology>
    </subcellularLocation>
</comment>
<dbReference type="InterPro" id="IPR051068">
    <property type="entry name" value="MFS_Domain-Containing_Protein"/>
</dbReference>
<feature type="transmembrane region" description="Helical" evidence="5">
    <location>
        <begin position="81"/>
        <end position="103"/>
    </location>
</feature>
<keyword evidence="2 5" id="KW-0812">Transmembrane</keyword>
<accession>A0ABP0JAL0</accession>
<dbReference type="SUPFAM" id="SSF103473">
    <property type="entry name" value="MFS general substrate transporter"/>
    <property type="match status" value="1"/>
</dbReference>
<feature type="transmembrane region" description="Helical" evidence="5">
    <location>
        <begin position="216"/>
        <end position="235"/>
    </location>
</feature>
<evidence type="ECO:0000256" key="4">
    <source>
        <dbReference type="ARBA" id="ARBA00023136"/>
    </source>
</evidence>
<dbReference type="Pfam" id="PF07690">
    <property type="entry name" value="MFS_1"/>
    <property type="match status" value="1"/>
</dbReference>
<evidence type="ECO:0008006" key="8">
    <source>
        <dbReference type="Google" id="ProtNLM"/>
    </source>
</evidence>
<keyword evidence="4 5" id="KW-0472">Membrane</keyword>
<dbReference type="PANTHER" id="PTHR23510:SF64">
    <property type="entry name" value="INNER MEMBRANE TRANSPORT PROTEIN YAJR"/>
    <property type="match status" value="1"/>
</dbReference>
<gene>
    <name evidence="6" type="ORF">CCMP2556_LOCUS10419</name>
</gene>
<feature type="transmembrane region" description="Helical" evidence="5">
    <location>
        <begin position="327"/>
        <end position="346"/>
    </location>
</feature>
<name>A0ABP0JAL0_9DINO</name>
<evidence type="ECO:0000313" key="7">
    <source>
        <dbReference type="Proteomes" id="UP001642484"/>
    </source>
</evidence>
<evidence type="ECO:0000256" key="2">
    <source>
        <dbReference type="ARBA" id="ARBA00022692"/>
    </source>
</evidence>
<dbReference type="Gene3D" id="1.20.1250.20">
    <property type="entry name" value="MFS general substrate transporter like domains"/>
    <property type="match status" value="1"/>
</dbReference>
<dbReference type="InterPro" id="IPR036259">
    <property type="entry name" value="MFS_trans_sf"/>
</dbReference>
<feature type="transmembrane region" description="Helical" evidence="5">
    <location>
        <begin position="115"/>
        <end position="136"/>
    </location>
</feature>
<proteinExistence type="predicted"/>
<feature type="transmembrane region" description="Helical" evidence="5">
    <location>
        <begin position="174"/>
        <end position="196"/>
    </location>
</feature>
<protein>
    <recommendedName>
        <fullName evidence="8">Major facilitator superfamily (MFS) profile domain-containing protein</fullName>
    </recommendedName>
</protein>
<comment type="caution">
    <text evidence="6">The sequence shown here is derived from an EMBL/GenBank/DDBJ whole genome shotgun (WGS) entry which is preliminary data.</text>
</comment>
<evidence type="ECO:0000256" key="3">
    <source>
        <dbReference type="ARBA" id="ARBA00022989"/>
    </source>
</evidence>
<organism evidence="6 7">
    <name type="scientific">Durusdinium trenchii</name>
    <dbReference type="NCBI Taxonomy" id="1381693"/>
    <lineage>
        <taxon>Eukaryota</taxon>
        <taxon>Sar</taxon>
        <taxon>Alveolata</taxon>
        <taxon>Dinophyceae</taxon>
        <taxon>Suessiales</taxon>
        <taxon>Symbiodiniaceae</taxon>
        <taxon>Durusdinium</taxon>
    </lineage>
</organism>
<evidence type="ECO:0000313" key="6">
    <source>
        <dbReference type="EMBL" id="CAK9011374.1"/>
    </source>
</evidence>
<feature type="transmembrane region" description="Helical" evidence="5">
    <location>
        <begin position="260"/>
        <end position="283"/>
    </location>
</feature>
<keyword evidence="7" id="KW-1185">Reference proteome</keyword>
<evidence type="ECO:0000256" key="5">
    <source>
        <dbReference type="SAM" id="Phobius"/>
    </source>
</evidence>
<feature type="transmembrane region" description="Helical" evidence="5">
    <location>
        <begin position="352"/>
        <end position="371"/>
    </location>
</feature>
<feature type="transmembrane region" description="Helical" evidence="5">
    <location>
        <begin position="142"/>
        <end position="162"/>
    </location>
</feature>